<sequence length="191" mass="19354">MSTNVILAGVGGQGAVLASKLLARAAMGRGLPVKTAETIGMAQRGGSVFSHVRMGEGAHSPLVGRGRADAIVAFEPAEAVRQLPLLRRGGMVVASDAPVVPVSAATGGPAYDLPAIMSYLRERVGERNLFVVDAAAAEAELGTAKALNVVLLGAAARAGALGPVTVDDLAAAVRAIVSPRFVDLDLRALNL</sequence>
<feature type="domain" description="Pyruvate/ketoisovalerate oxidoreductase catalytic" evidence="2">
    <location>
        <begin position="11"/>
        <end position="189"/>
    </location>
</feature>
<dbReference type="GO" id="GO:0016903">
    <property type="term" value="F:oxidoreductase activity, acting on the aldehyde or oxo group of donors"/>
    <property type="evidence" value="ECO:0007669"/>
    <property type="project" value="InterPro"/>
</dbReference>
<dbReference type="InterPro" id="IPR052198">
    <property type="entry name" value="IorB_Oxidoreductase"/>
</dbReference>
<evidence type="ECO:0000313" key="4">
    <source>
        <dbReference type="Proteomes" id="UP000824133"/>
    </source>
</evidence>
<reference evidence="3" key="2">
    <citation type="submission" date="2021-04" db="EMBL/GenBank/DDBJ databases">
        <authorList>
            <person name="Gilroy R."/>
        </authorList>
    </citation>
    <scope>NUCLEOTIDE SEQUENCE</scope>
    <source>
        <strain evidence="3">ChiHjej10B9-743</strain>
    </source>
</reference>
<proteinExistence type="predicted"/>
<dbReference type="Proteomes" id="UP000824133">
    <property type="component" value="Unassembled WGS sequence"/>
</dbReference>
<dbReference type="PANTHER" id="PTHR43854:SF1">
    <property type="entry name" value="INDOLEPYRUVATE OXIDOREDUCTASE SUBUNIT IORB"/>
    <property type="match status" value="1"/>
</dbReference>
<dbReference type="AlphaFoldDB" id="A0A9D2CFV0"/>
<comment type="caution">
    <text evidence="3">The sequence shown here is derived from an EMBL/GenBank/DDBJ whole genome shotgun (WGS) entry which is preliminary data.</text>
</comment>
<keyword evidence="1" id="KW-0560">Oxidoreductase</keyword>
<organism evidence="3 4">
    <name type="scientific">Candidatus Olsenella excrementavium</name>
    <dbReference type="NCBI Taxonomy" id="2838709"/>
    <lineage>
        <taxon>Bacteria</taxon>
        <taxon>Bacillati</taxon>
        <taxon>Actinomycetota</taxon>
        <taxon>Coriobacteriia</taxon>
        <taxon>Coriobacteriales</taxon>
        <taxon>Atopobiaceae</taxon>
        <taxon>Olsenella</taxon>
    </lineage>
</organism>
<dbReference type="SUPFAM" id="SSF53323">
    <property type="entry name" value="Pyruvate-ferredoxin oxidoreductase, PFOR, domain III"/>
    <property type="match status" value="1"/>
</dbReference>
<name>A0A9D2CFV0_9ACTN</name>
<evidence type="ECO:0000259" key="2">
    <source>
        <dbReference type="Pfam" id="PF01558"/>
    </source>
</evidence>
<protein>
    <submittedName>
        <fullName evidence="3">Indolepyruvate oxidoreductase subunit beta</fullName>
    </submittedName>
</protein>
<dbReference type="Gene3D" id="3.40.920.10">
    <property type="entry name" value="Pyruvate-ferredoxin oxidoreductase, PFOR, domain III"/>
    <property type="match status" value="1"/>
</dbReference>
<dbReference type="EMBL" id="DXCP01000015">
    <property type="protein sequence ID" value="HIY79228.1"/>
    <property type="molecule type" value="Genomic_DNA"/>
</dbReference>
<dbReference type="PANTHER" id="PTHR43854">
    <property type="entry name" value="INDOLEPYRUVATE OXIDOREDUCTASE SUBUNIT IORB"/>
    <property type="match status" value="1"/>
</dbReference>
<accession>A0A9D2CFV0</accession>
<reference evidence="3" key="1">
    <citation type="journal article" date="2021" name="PeerJ">
        <title>Extensive microbial diversity within the chicken gut microbiome revealed by metagenomics and culture.</title>
        <authorList>
            <person name="Gilroy R."/>
            <person name="Ravi A."/>
            <person name="Getino M."/>
            <person name="Pursley I."/>
            <person name="Horton D.L."/>
            <person name="Alikhan N.F."/>
            <person name="Baker D."/>
            <person name="Gharbi K."/>
            <person name="Hall N."/>
            <person name="Watson M."/>
            <person name="Adriaenssens E.M."/>
            <person name="Foster-Nyarko E."/>
            <person name="Jarju S."/>
            <person name="Secka A."/>
            <person name="Antonio M."/>
            <person name="Oren A."/>
            <person name="Chaudhuri R.R."/>
            <person name="La Ragione R."/>
            <person name="Hildebrand F."/>
            <person name="Pallen M.J."/>
        </authorList>
    </citation>
    <scope>NUCLEOTIDE SEQUENCE</scope>
    <source>
        <strain evidence="3">ChiHjej10B9-743</strain>
    </source>
</reference>
<dbReference type="Pfam" id="PF01558">
    <property type="entry name" value="POR"/>
    <property type="match status" value="1"/>
</dbReference>
<dbReference type="InterPro" id="IPR002869">
    <property type="entry name" value="Pyrv_flavodox_OxRed_cen"/>
</dbReference>
<evidence type="ECO:0000256" key="1">
    <source>
        <dbReference type="ARBA" id="ARBA00023002"/>
    </source>
</evidence>
<evidence type="ECO:0000313" key="3">
    <source>
        <dbReference type="EMBL" id="HIY79228.1"/>
    </source>
</evidence>
<dbReference type="InterPro" id="IPR019752">
    <property type="entry name" value="Pyrv/ketoisovalerate_OxRed_cat"/>
</dbReference>
<gene>
    <name evidence="3" type="ORF">IAA42_02170</name>
</gene>